<dbReference type="Proteomes" id="UP000219559">
    <property type="component" value="Unassembled WGS sequence"/>
</dbReference>
<protein>
    <submittedName>
        <fullName evidence="2">Neuraminidase</fullName>
    </submittedName>
</protein>
<feature type="domain" description="Sialidase" evidence="1">
    <location>
        <begin position="202"/>
        <end position="368"/>
    </location>
</feature>
<evidence type="ECO:0000313" key="3">
    <source>
        <dbReference type="Proteomes" id="UP000219559"/>
    </source>
</evidence>
<name>A0A2A4G6Y8_9FLAO</name>
<dbReference type="CDD" id="cd15482">
    <property type="entry name" value="Sialidase_non-viral"/>
    <property type="match status" value="1"/>
</dbReference>
<proteinExistence type="predicted"/>
<keyword evidence="3" id="KW-1185">Reference proteome</keyword>
<feature type="domain" description="Sialidase" evidence="1">
    <location>
        <begin position="49"/>
        <end position="145"/>
    </location>
</feature>
<dbReference type="InterPro" id="IPR011040">
    <property type="entry name" value="Sialidase"/>
</dbReference>
<organism evidence="2 3">
    <name type="scientific">Sediminicola luteus</name>
    <dbReference type="NCBI Taxonomy" id="319238"/>
    <lineage>
        <taxon>Bacteria</taxon>
        <taxon>Pseudomonadati</taxon>
        <taxon>Bacteroidota</taxon>
        <taxon>Flavobacteriia</taxon>
        <taxon>Flavobacteriales</taxon>
        <taxon>Flavobacteriaceae</taxon>
        <taxon>Sediminicola</taxon>
    </lineage>
</organism>
<comment type="caution">
    <text evidence="2">The sequence shown here is derived from an EMBL/GenBank/DDBJ whole genome shotgun (WGS) entry which is preliminary data.</text>
</comment>
<dbReference type="OrthoDB" id="41724at2"/>
<dbReference type="PANTHER" id="PTHR43752:SF2">
    <property type="entry name" value="BNR_ASP-BOX REPEAT FAMILY PROTEIN"/>
    <property type="match status" value="1"/>
</dbReference>
<reference evidence="2 3" key="1">
    <citation type="submission" date="2017-04" db="EMBL/GenBank/DDBJ databases">
        <title>A new member of the family Flavobacteriaceae isolated from ascidians.</title>
        <authorList>
            <person name="Chen L."/>
        </authorList>
    </citation>
    <scope>NUCLEOTIDE SEQUENCE [LARGE SCALE GENOMIC DNA]</scope>
    <source>
        <strain evidence="2 3">HQA918</strain>
    </source>
</reference>
<evidence type="ECO:0000313" key="2">
    <source>
        <dbReference type="EMBL" id="PCE64729.1"/>
    </source>
</evidence>
<evidence type="ECO:0000259" key="1">
    <source>
        <dbReference type="Pfam" id="PF13088"/>
    </source>
</evidence>
<accession>A0A2A4G6Y8</accession>
<gene>
    <name evidence="2" type="ORF">B7P33_06040</name>
</gene>
<dbReference type="RefSeq" id="WP_097440009.1">
    <property type="nucleotide sequence ID" value="NZ_KZ300476.1"/>
</dbReference>
<dbReference type="Pfam" id="PF13088">
    <property type="entry name" value="BNR_2"/>
    <property type="match status" value="2"/>
</dbReference>
<dbReference type="Gene3D" id="2.120.10.10">
    <property type="match status" value="1"/>
</dbReference>
<dbReference type="SUPFAM" id="SSF50939">
    <property type="entry name" value="Sialidases"/>
    <property type="match status" value="1"/>
</dbReference>
<sequence length="392" mass="44017">MKFLFKVILLMLVGMSIIHAQKGLSENHLIFPPQEQHTHSSSVVQLPNGDFLACWFQGSGERKANDVKIMGARLNKNSKAWGKPFLLADTPGQPDCNPVLFVDPKGRLVLYWIVVQANQWETSVLKYRRSSDFLGDGAPKWDWQDVILLKPGEAFADQVETQFKAQGGRGLAWAEYAPRYESMVHEAAQDKKKRETGWMSRIQPLVLPNGRMLLPLYSDGFNFSLVAISDDNGETWRPSIPIVGYGNIQPSLVRRSNGEIVAYMRDNGDAPGRILVSTSKDQGDSWSFAQKSELKNPGTSVQVLTLSNGHWLMVYNNTEDGRHNLAVALSKNEGKDWSEPKYLEKKEKGQGSFSYPTAIQAKDGKVHITYSHSINGQEAIKHVSFLPKWMQK</sequence>
<dbReference type="InterPro" id="IPR036278">
    <property type="entry name" value="Sialidase_sf"/>
</dbReference>
<dbReference type="PANTHER" id="PTHR43752">
    <property type="entry name" value="BNR/ASP-BOX REPEAT FAMILY PROTEIN"/>
    <property type="match status" value="1"/>
</dbReference>
<dbReference type="EMBL" id="NBWU01000002">
    <property type="protein sequence ID" value="PCE64729.1"/>
    <property type="molecule type" value="Genomic_DNA"/>
</dbReference>
<dbReference type="AlphaFoldDB" id="A0A2A4G6Y8"/>